<dbReference type="InterPro" id="IPR004638">
    <property type="entry name" value="EmrB-like"/>
</dbReference>
<dbReference type="PANTHER" id="PTHR42718:SF42">
    <property type="entry name" value="EXPORT PROTEIN"/>
    <property type="match status" value="1"/>
</dbReference>
<gene>
    <name evidence="11" type="primary">ribZ</name>
    <name evidence="11" type="ORF">Csp1_10620</name>
</gene>
<evidence type="ECO:0000256" key="7">
    <source>
        <dbReference type="ARBA" id="ARBA00023136"/>
    </source>
</evidence>
<evidence type="ECO:0000256" key="8">
    <source>
        <dbReference type="SAM" id="MobiDB-lite"/>
    </source>
</evidence>
<dbReference type="GO" id="GO:0005886">
    <property type="term" value="C:plasma membrane"/>
    <property type="evidence" value="ECO:0007669"/>
    <property type="project" value="UniProtKB-SubCell"/>
</dbReference>
<evidence type="ECO:0000256" key="1">
    <source>
        <dbReference type="ARBA" id="ARBA00004651"/>
    </source>
</evidence>
<dbReference type="EMBL" id="CP024988">
    <property type="protein sequence ID" value="AWT25867.1"/>
    <property type="molecule type" value="Genomic_DNA"/>
</dbReference>
<feature type="transmembrane region" description="Helical" evidence="9">
    <location>
        <begin position="96"/>
        <end position="114"/>
    </location>
</feature>
<keyword evidence="7 9" id="KW-0472">Membrane</keyword>
<dbReference type="CDD" id="cd17321">
    <property type="entry name" value="MFS_MMR_MDR_like"/>
    <property type="match status" value="1"/>
</dbReference>
<dbReference type="NCBIfam" id="TIGR00711">
    <property type="entry name" value="efflux_EmrB"/>
    <property type="match status" value="1"/>
</dbReference>
<feature type="transmembrane region" description="Helical" evidence="9">
    <location>
        <begin position="154"/>
        <end position="173"/>
    </location>
</feature>
<dbReference type="PANTHER" id="PTHR42718">
    <property type="entry name" value="MAJOR FACILITATOR SUPERFAMILY MULTIDRUG TRANSPORTER MFSC"/>
    <property type="match status" value="1"/>
</dbReference>
<keyword evidence="4" id="KW-1003">Cell membrane</keyword>
<feature type="transmembrane region" description="Helical" evidence="9">
    <location>
        <begin position="64"/>
        <end position="84"/>
    </location>
</feature>
<dbReference type="GO" id="GO:0022857">
    <property type="term" value="F:transmembrane transporter activity"/>
    <property type="evidence" value="ECO:0007669"/>
    <property type="project" value="InterPro"/>
</dbReference>
<evidence type="ECO:0000256" key="9">
    <source>
        <dbReference type="SAM" id="Phobius"/>
    </source>
</evidence>
<sequence length="502" mass="53688">MADCPSVTDAEHVTDTRYPQLPLPEPAAWKALLALCTGFFMILLDQTIVAVATPDFQEHLGADYNQVIWVTSVYLLTFAVPLLVTGRLGDRFGPKNVYCVGMVVFTLSSLWCGLSENVGQLIAARAVQGLGAALLTPQTMAVINRVFARERRGAAMGAWGATASLSTLTGPVLGGVITEYVGWEWIFFVNVPIGVLSVIAVMVWVPAIRTSSRRIDPLSVLLSMVSVFLLVFALQQGEKEHWTWWIWIMVAVAVLLFAAFVRQQVVAESAGRDPLMPLSLFEVRNFTLGNIGITAMGFAVASIPLPITMYYQQVHGLSPLGAGLMMIPQAATSLVLSPLVGRLSDRYSARRFGAFGFTVLAASIVGMTVVMSTGVSHYWTVVALVGLGVGNSFVWAPNSASTMRDLSPHQMGVGSGVYNQTRQLGSVLGTAGVGAVMQWRLTVTDPGSAFGQAILLAAGVILVGTVTSLMSRDTYGVSGDRRVPAGRDDRRADGRADTGTAR</sequence>
<dbReference type="STRING" id="1737425.GCA_900049755_00226"/>
<evidence type="ECO:0000313" key="12">
    <source>
        <dbReference type="Proteomes" id="UP000247696"/>
    </source>
</evidence>
<feature type="transmembrane region" description="Helical" evidence="9">
    <location>
        <begin position="319"/>
        <end position="340"/>
    </location>
</feature>
<dbReference type="PROSITE" id="PS50850">
    <property type="entry name" value="MFS"/>
    <property type="match status" value="1"/>
</dbReference>
<dbReference type="KEGG" id="cpre:Csp1_10620"/>
<evidence type="ECO:0000256" key="2">
    <source>
        <dbReference type="ARBA" id="ARBA00008537"/>
    </source>
</evidence>
<evidence type="ECO:0000313" key="11">
    <source>
        <dbReference type="EMBL" id="AWT25867.1"/>
    </source>
</evidence>
<feature type="transmembrane region" description="Helical" evidence="9">
    <location>
        <begin position="185"/>
        <end position="205"/>
    </location>
</feature>
<comment type="similarity">
    <text evidence="2">Belongs to the major facilitator superfamily. EmrB family.</text>
</comment>
<dbReference type="InterPro" id="IPR036259">
    <property type="entry name" value="MFS_trans_sf"/>
</dbReference>
<dbReference type="AlphaFoldDB" id="A0A2Z3YUZ8"/>
<feature type="transmembrane region" description="Helical" evidence="9">
    <location>
        <begin position="27"/>
        <end position="44"/>
    </location>
</feature>
<feature type="transmembrane region" description="Helical" evidence="9">
    <location>
        <begin position="242"/>
        <end position="262"/>
    </location>
</feature>
<feature type="domain" description="Major facilitator superfamily (MFS) profile" evidence="10">
    <location>
        <begin position="31"/>
        <end position="476"/>
    </location>
</feature>
<keyword evidence="5 9" id="KW-0812">Transmembrane</keyword>
<feature type="transmembrane region" description="Helical" evidence="9">
    <location>
        <begin position="453"/>
        <end position="471"/>
    </location>
</feature>
<proteinExistence type="inferred from homology"/>
<dbReference type="SUPFAM" id="SSF103473">
    <property type="entry name" value="MFS general substrate transporter"/>
    <property type="match status" value="2"/>
</dbReference>
<keyword evidence="3" id="KW-0813">Transport</keyword>
<evidence type="ECO:0000256" key="5">
    <source>
        <dbReference type="ARBA" id="ARBA00022692"/>
    </source>
</evidence>
<feature type="transmembrane region" description="Helical" evidence="9">
    <location>
        <begin position="377"/>
        <end position="396"/>
    </location>
</feature>
<organism evidence="11 12">
    <name type="scientific">Corynebacterium provencense</name>
    <dbReference type="NCBI Taxonomy" id="1737425"/>
    <lineage>
        <taxon>Bacteria</taxon>
        <taxon>Bacillati</taxon>
        <taxon>Actinomycetota</taxon>
        <taxon>Actinomycetes</taxon>
        <taxon>Mycobacteriales</taxon>
        <taxon>Corynebacteriaceae</taxon>
        <taxon>Corynebacterium</taxon>
    </lineage>
</organism>
<reference evidence="12" key="1">
    <citation type="submission" date="2017-11" db="EMBL/GenBank/DDBJ databases">
        <title>Otitis media/interna in a cat caused by the recently described species Corynebacterium provencense.</title>
        <authorList>
            <person name="Kittl S."/>
            <person name="Brodard I."/>
            <person name="Rychener L."/>
            <person name="Jores J."/>
            <person name="Roosje P."/>
            <person name="Gobeli Brawand S."/>
        </authorList>
    </citation>
    <scope>NUCLEOTIDE SEQUENCE [LARGE SCALE GENOMIC DNA]</scope>
    <source>
        <strain evidence="12">17KM38</strain>
    </source>
</reference>
<feature type="transmembrane region" description="Helical" evidence="9">
    <location>
        <begin position="126"/>
        <end position="147"/>
    </location>
</feature>
<dbReference type="PRINTS" id="PR01036">
    <property type="entry name" value="TCRTETB"/>
</dbReference>
<name>A0A2Z3YUZ8_9CORY</name>
<protein>
    <submittedName>
        <fullName evidence="11">Riboflavin transporter RibZ</fullName>
    </submittedName>
</protein>
<evidence type="ECO:0000256" key="4">
    <source>
        <dbReference type="ARBA" id="ARBA00022475"/>
    </source>
</evidence>
<keyword evidence="6 9" id="KW-1133">Transmembrane helix</keyword>
<dbReference type="FunFam" id="1.20.1720.10:FF:000021">
    <property type="entry name" value="Drug resistance transporter, EmrB/QacA subfamily"/>
    <property type="match status" value="1"/>
</dbReference>
<dbReference type="Gene3D" id="1.20.1250.20">
    <property type="entry name" value="MFS general substrate transporter like domains"/>
    <property type="match status" value="1"/>
</dbReference>
<evidence type="ECO:0000256" key="3">
    <source>
        <dbReference type="ARBA" id="ARBA00022448"/>
    </source>
</evidence>
<comment type="subcellular location">
    <subcellularLocation>
        <location evidence="1">Cell membrane</location>
        <topology evidence="1">Multi-pass membrane protein</topology>
    </subcellularLocation>
</comment>
<evidence type="ECO:0000259" key="10">
    <source>
        <dbReference type="PROSITE" id="PS50850"/>
    </source>
</evidence>
<dbReference type="Pfam" id="PF07690">
    <property type="entry name" value="MFS_1"/>
    <property type="match status" value="1"/>
</dbReference>
<feature type="transmembrane region" description="Helical" evidence="9">
    <location>
        <begin position="283"/>
        <end position="307"/>
    </location>
</feature>
<accession>A0A2Z3YUZ8</accession>
<feature type="region of interest" description="Disordered" evidence="8">
    <location>
        <begin position="477"/>
        <end position="502"/>
    </location>
</feature>
<feature type="transmembrane region" description="Helical" evidence="9">
    <location>
        <begin position="352"/>
        <end position="371"/>
    </location>
</feature>
<dbReference type="Proteomes" id="UP000247696">
    <property type="component" value="Chromosome"/>
</dbReference>
<feature type="compositionally biased region" description="Basic and acidic residues" evidence="8">
    <location>
        <begin position="479"/>
        <end position="496"/>
    </location>
</feature>
<keyword evidence="12" id="KW-1185">Reference proteome</keyword>
<evidence type="ECO:0000256" key="6">
    <source>
        <dbReference type="ARBA" id="ARBA00022989"/>
    </source>
</evidence>
<dbReference type="InterPro" id="IPR011701">
    <property type="entry name" value="MFS"/>
</dbReference>
<feature type="transmembrane region" description="Helical" evidence="9">
    <location>
        <begin position="217"/>
        <end position="236"/>
    </location>
</feature>
<dbReference type="Gene3D" id="1.20.1720.10">
    <property type="entry name" value="Multidrug resistance protein D"/>
    <property type="match status" value="1"/>
</dbReference>
<dbReference type="InterPro" id="IPR020846">
    <property type="entry name" value="MFS_dom"/>
</dbReference>